<keyword evidence="2" id="KW-0106">Calcium</keyword>
<organism evidence="4 5">
    <name type="scientific">Chenopodium quinoa</name>
    <name type="common">Quinoa</name>
    <dbReference type="NCBI Taxonomy" id="63459"/>
    <lineage>
        <taxon>Eukaryota</taxon>
        <taxon>Viridiplantae</taxon>
        <taxon>Streptophyta</taxon>
        <taxon>Embryophyta</taxon>
        <taxon>Tracheophyta</taxon>
        <taxon>Spermatophyta</taxon>
        <taxon>Magnoliopsida</taxon>
        <taxon>eudicotyledons</taxon>
        <taxon>Gunneridae</taxon>
        <taxon>Pentapetalae</taxon>
        <taxon>Caryophyllales</taxon>
        <taxon>Chenopodiaceae</taxon>
        <taxon>Chenopodioideae</taxon>
        <taxon>Atripliceae</taxon>
        <taxon>Chenopodium</taxon>
    </lineage>
</organism>
<evidence type="ECO:0000259" key="3">
    <source>
        <dbReference type="PROSITE" id="PS50222"/>
    </source>
</evidence>
<dbReference type="Gramene" id="AUR62022005-RA">
    <property type="protein sequence ID" value="AUR62022005-RA:cds"/>
    <property type="gene ID" value="AUR62022005"/>
</dbReference>
<dbReference type="PROSITE" id="PS50222">
    <property type="entry name" value="EF_HAND_2"/>
    <property type="match status" value="1"/>
</dbReference>
<evidence type="ECO:0000256" key="2">
    <source>
        <dbReference type="ARBA" id="ARBA00022837"/>
    </source>
</evidence>
<evidence type="ECO:0000256" key="1">
    <source>
        <dbReference type="ARBA" id="ARBA00022737"/>
    </source>
</evidence>
<keyword evidence="1" id="KW-0677">Repeat</keyword>
<dbReference type="InterPro" id="IPR050145">
    <property type="entry name" value="Centrin_CML-like"/>
</dbReference>
<evidence type="ECO:0000313" key="5">
    <source>
        <dbReference type="Proteomes" id="UP000596660"/>
    </source>
</evidence>
<dbReference type="PROSITE" id="PS00018">
    <property type="entry name" value="EF_HAND_1"/>
    <property type="match status" value="2"/>
</dbReference>
<dbReference type="SUPFAM" id="SSF47473">
    <property type="entry name" value="EF-hand"/>
    <property type="match status" value="1"/>
</dbReference>
<dbReference type="Pfam" id="PF13833">
    <property type="entry name" value="EF-hand_8"/>
    <property type="match status" value="1"/>
</dbReference>
<dbReference type="PANTHER" id="PTHR23050">
    <property type="entry name" value="CALCIUM BINDING PROTEIN"/>
    <property type="match status" value="1"/>
</dbReference>
<dbReference type="InterPro" id="IPR018247">
    <property type="entry name" value="EF_Hand_1_Ca_BS"/>
</dbReference>
<dbReference type="GO" id="GO:0005509">
    <property type="term" value="F:calcium ion binding"/>
    <property type="evidence" value="ECO:0007669"/>
    <property type="project" value="InterPro"/>
</dbReference>
<sequence>MDDFNLVLGLEFMDSVRPFTFEEDGSLTIKRGQGTWSVPVAREGAEAKMLSAIQLDRGIKRKQTTFLATMVEEKPEVQQEIPVEIVRGSTKRELTTKDVEKFTRLWKVNNSEEVQDLMNMIKDDRNGSISCWDFYNLLCRRNMFGKQRIEMFDTQGQQNTSMFFPLMDKDEDGFLSSMDLRSFAAIFGRYPSDEAIDRVIRKLDIDGDGKISLQDFRGTMGPILDGMAWEFWLVAILLTFQL</sequence>
<accession>A0A803M223</accession>
<dbReference type="Gene3D" id="1.10.238.10">
    <property type="entry name" value="EF-hand"/>
    <property type="match status" value="1"/>
</dbReference>
<dbReference type="InterPro" id="IPR011992">
    <property type="entry name" value="EF-hand-dom_pair"/>
</dbReference>
<reference evidence="4" key="2">
    <citation type="submission" date="2021-03" db="UniProtKB">
        <authorList>
            <consortium name="EnsemblPlants"/>
        </authorList>
    </citation>
    <scope>IDENTIFICATION</scope>
</reference>
<proteinExistence type="predicted"/>
<dbReference type="SMART" id="SM00054">
    <property type="entry name" value="EFh"/>
    <property type="match status" value="2"/>
</dbReference>
<protein>
    <recommendedName>
        <fullName evidence="3">EF-hand domain-containing protein</fullName>
    </recommendedName>
</protein>
<dbReference type="CDD" id="cd00051">
    <property type="entry name" value="EFh"/>
    <property type="match status" value="1"/>
</dbReference>
<feature type="domain" description="EF-hand" evidence="3">
    <location>
        <begin position="191"/>
        <end position="226"/>
    </location>
</feature>
<dbReference type="InterPro" id="IPR002048">
    <property type="entry name" value="EF_hand_dom"/>
</dbReference>
<dbReference type="Pfam" id="PF13499">
    <property type="entry name" value="EF-hand_7"/>
    <property type="match status" value="1"/>
</dbReference>
<keyword evidence="5" id="KW-1185">Reference proteome</keyword>
<name>A0A803M223_CHEQI</name>
<dbReference type="AlphaFoldDB" id="A0A803M223"/>
<dbReference type="FunFam" id="1.10.238.10:FF:000001">
    <property type="entry name" value="Calmodulin 1"/>
    <property type="match status" value="1"/>
</dbReference>
<evidence type="ECO:0000313" key="4">
    <source>
        <dbReference type="EnsemblPlants" id="AUR62022005-RA:cds"/>
    </source>
</evidence>
<dbReference type="Proteomes" id="UP000596660">
    <property type="component" value="Unplaced"/>
</dbReference>
<dbReference type="EnsemblPlants" id="AUR62022005-RA">
    <property type="protein sequence ID" value="AUR62022005-RA:cds"/>
    <property type="gene ID" value="AUR62022005"/>
</dbReference>
<reference evidence="4" key="1">
    <citation type="journal article" date="2017" name="Nature">
        <title>The genome of Chenopodium quinoa.</title>
        <authorList>
            <person name="Jarvis D.E."/>
            <person name="Ho Y.S."/>
            <person name="Lightfoot D.J."/>
            <person name="Schmoeckel S.M."/>
            <person name="Li B."/>
            <person name="Borm T.J.A."/>
            <person name="Ohyanagi H."/>
            <person name="Mineta K."/>
            <person name="Michell C.T."/>
            <person name="Saber N."/>
            <person name="Kharbatia N.M."/>
            <person name="Rupper R.R."/>
            <person name="Sharp A.R."/>
            <person name="Dally N."/>
            <person name="Boughton B.A."/>
            <person name="Woo Y.H."/>
            <person name="Gao G."/>
            <person name="Schijlen E.G.W.M."/>
            <person name="Guo X."/>
            <person name="Momin A.A."/>
            <person name="Negrao S."/>
            <person name="Al-Babili S."/>
            <person name="Gehring C."/>
            <person name="Roessner U."/>
            <person name="Jung C."/>
            <person name="Murphy K."/>
            <person name="Arold S.T."/>
            <person name="Gojobori T."/>
            <person name="van der Linden C.G."/>
            <person name="van Loo E.N."/>
            <person name="Jellen E.N."/>
            <person name="Maughan P.J."/>
            <person name="Tester M."/>
        </authorList>
    </citation>
    <scope>NUCLEOTIDE SEQUENCE [LARGE SCALE GENOMIC DNA]</scope>
    <source>
        <strain evidence="4">cv. PI 614886</strain>
    </source>
</reference>